<dbReference type="Proteomes" id="UP000476820">
    <property type="component" value="Unassembled WGS sequence"/>
</dbReference>
<dbReference type="PANTHER" id="PTHR43852">
    <property type="entry name" value="NUCLEOTIDYLTRANSFERASE"/>
    <property type="match status" value="1"/>
</dbReference>
<evidence type="ECO:0000259" key="1">
    <source>
        <dbReference type="Pfam" id="PF18765"/>
    </source>
</evidence>
<dbReference type="InterPro" id="IPR043519">
    <property type="entry name" value="NT_sf"/>
</dbReference>
<dbReference type="GO" id="GO:0016740">
    <property type="term" value="F:transferase activity"/>
    <property type="evidence" value="ECO:0007669"/>
    <property type="project" value="UniProtKB-KW"/>
</dbReference>
<dbReference type="CDD" id="cd05403">
    <property type="entry name" value="NT_KNTase_like"/>
    <property type="match status" value="1"/>
</dbReference>
<dbReference type="OrthoDB" id="1908146at2"/>
<gene>
    <name evidence="2" type="ORF">EXM65_07930</name>
    <name evidence="3" type="ORF">FC774_13380</name>
    <name evidence="4" type="ORF">FDB51_15490</name>
</gene>
<dbReference type="Pfam" id="PF18765">
    <property type="entry name" value="Polbeta"/>
    <property type="match status" value="1"/>
</dbReference>
<evidence type="ECO:0000313" key="2">
    <source>
        <dbReference type="EMBL" id="NFA42509.1"/>
    </source>
</evidence>
<dbReference type="RefSeq" id="WP_053342390.1">
    <property type="nucleotide sequence ID" value="NZ_LFPA01000153.1"/>
</dbReference>
<reference evidence="6 7" key="2">
    <citation type="submission" date="2019-04" db="EMBL/GenBank/DDBJ databases">
        <title>Genome sequencing of Clostridium botulinum Groups I-IV and Clostridium butyricum.</title>
        <authorList>
            <person name="Brunt J."/>
            <person name="Van Vliet A.H.M."/>
            <person name="Stringer S.C."/>
            <person name="Carter A.T."/>
            <person name="Peck M.W."/>
        </authorList>
    </citation>
    <scope>NUCLEOTIDE SEQUENCE [LARGE SCALE GENOMIC DNA]</scope>
    <source>
        <strain evidence="3 7">1605</strain>
        <strain evidence="4 6">CB-K-33E</strain>
    </source>
</reference>
<dbReference type="EMBL" id="SWVK01000024">
    <property type="protein sequence ID" value="NFN36486.1"/>
    <property type="molecule type" value="Genomic_DNA"/>
</dbReference>
<protein>
    <submittedName>
        <fullName evidence="3">Nucleotidyltransferase domain-containing protein</fullName>
    </submittedName>
</protein>
<organism evidence="3 7">
    <name type="scientific">Clostridium botulinum</name>
    <dbReference type="NCBI Taxonomy" id="1491"/>
    <lineage>
        <taxon>Bacteria</taxon>
        <taxon>Bacillati</taxon>
        <taxon>Bacillota</taxon>
        <taxon>Clostridia</taxon>
        <taxon>Eubacteriales</taxon>
        <taxon>Clostridiaceae</taxon>
        <taxon>Clostridium</taxon>
    </lineage>
</organism>
<evidence type="ECO:0000313" key="3">
    <source>
        <dbReference type="EMBL" id="NFF88848.1"/>
    </source>
</evidence>
<comment type="caution">
    <text evidence="3">The sequence shown here is derived from an EMBL/GenBank/DDBJ whole genome shotgun (WGS) entry which is preliminary data.</text>
</comment>
<dbReference type="NCBIfam" id="NF047752">
    <property type="entry name" value="MntA_antitoxin"/>
    <property type="match status" value="1"/>
</dbReference>
<dbReference type="PANTHER" id="PTHR43852:SF3">
    <property type="entry name" value="NUCLEOTIDYLTRANSFERASE"/>
    <property type="match status" value="1"/>
</dbReference>
<dbReference type="InterPro" id="IPR041633">
    <property type="entry name" value="Polbeta"/>
</dbReference>
<dbReference type="InterPro" id="IPR052930">
    <property type="entry name" value="TA_antitoxin_MntA"/>
</dbReference>
<reference evidence="2 5" key="1">
    <citation type="submission" date="2019-02" db="EMBL/GenBank/DDBJ databases">
        <title>Genome sequencing of Clostridium botulinum clinical isolates.</title>
        <authorList>
            <person name="Brunt J."/>
            <person name="Van Vliet A.H.M."/>
            <person name="Stringer S.C."/>
            <person name="Grant K.A."/>
            <person name="Carter A.C."/>
            <person name="Peck M.W."/>
        </authorList>
    </citation>
    <scope>NUCLEOTIDE SEQUENCE [LARGE SCALE GENOMIC DNA]</scope>
    <source>
        <strain evidence="2 5">H113700579</strain>
    </source>
</reference>
<proteinExistence type="predicted"/>
<keyword evidence="3" id="KW-0808">Transferase</keyword>
<dbReference type="EMBL" id="SWOV01000041">
    <property type="protein sequence ID" value="NFF88848.1"/>
    <property type="molecule type" value="Genomic_DNA"/>
</dbReference>
<accession>A0A0M1M153</accession>
<dbReference type="Gene3D" id="3.30.460.10">
    <property type="entry name" value="Beta Polymerase, domain 2"/>
    <property type="match status" value="1"/>
</dbReference>
<dbReference type="EMBL" id="SGKU01000018">
    <property type="protein sequence ID" value="NFA42509.1"/>
    <property type="molecule type" value="Genomic_DNA"/>
</dbReference>
<dbReference type="Proteomes" id="UP000473681">
    <property type="component" value="Unassembled WGS sequence"/>
</dbReference>
<name>A0A0M1M153_CLOBO</name>
<feature type="domain" description="Polymerase beta nucleotidyltransferase" evidence="1">
    <location>
        <begin position="8"/>
        <end position="95"/>
    </location>
</feature>
<dbReference type="SUPFAM" id="SSF81301">
    <property type="entry name" value="Nucleotidyltransferase"/>
    <property type="match status" value="1"/>
</dbReference>
<evidence type="ECO:0000313" key="5">
    <source>
        <dbReference type="Proteomes" id="UP000472355"/>
    </source>
</evidence>
<evidence type="ECO:0000313" key="4">
    <source>
        <dbReference type="EMBL" id="NFN36486.1"/>
    </source>
</evidence>
<evidence type="ECO:0000313" key="6">
    <source>
        <dbReference type="Proteomes" id="UP000473681"/>
    </source>
</evidence>
<dbReference type="AlphaFoldDB" id="A0A0M1M153"/>
<evidence type="ECO:0000313" key="7">
    <source>
        <dbReference type="Proteomes" id="UP000476820"/>
    </source>
</evidence>
<sequence length="127" mass="15014">MNCNIIYEKIKDLLPKDKIDALYLFGSYANGTYTEDSDIDLAIFGDDLKYIDIVDLEDKISNRLKKEVDLVLPEKNNAILLREIFQGKSLIETTEKFDEWFEKFNEWLISEWWFIEMCINERCGLGE</sequence>
<dbReference type="Proteomes" id="UP000472355">
    <property type="component" value="Unassembled WGS sequence"/>
</dbReference>